<dbReference type="AlphaFoldDB" id="A0AAN7WHK6"/>
<dbReference type="Pfam" id="PF02598">
    <property type="entry name" value="Methyltrn_RNA_3"/>
    <property type="match status" value="1"/>
</dbReference>
<dbReference type="SUPFAM" id="SSF75217">
    <property type="entry name" value="alpha/beta knot"/>
    <property type="match status" value="1"/>
</dbReference>
<dbReference type="InterPro" id="IPR029026">
    <property type="entry name" value="tRNA_m1G_MTases_N"/>
</dbReference>
<proteinExistence type="inferred from homology"/>
<comment type="similarity">
    <text evidence="1">Belongs to the class IV-like SAM-binding methyltransferase superfamily.</text>
</comment>
<comment type="caution">
    <text evidence="2">The sequence shown here is derived from an EMBL/GenBank/DDBJ whole genome shotgun (WGS) entry which is preliminary data.</text>
</comment>
<accession>A0AAN7WHK6</accession>
<dbReference type="Gene3D" id="3.40.1280.10">
    <property type="match status" value="2"/>
</dbReference>
<sequence>MSHRYSVCIPTDCIWSCENLEQITNKVYQIAKTLTLFNVQECVILETKRPSKSNKIHPPKDNKLSDSMLISSLLQYFITPSYLRKIVFKSKFHNYFHYASKLPKLTVLPYMRQNDENIKVFREGVSIPMKRPVNGKKVNKQTKYICVGKEKPIELKSQLVPNNVRVTVNIKENKVVSPYDAYGTENVGINASYGYGVRIAHSFNEIFTEMVVPYEQSCWVECGDYYKVKENEQLSTLANLRDGNILIIFGQWNRLQDSLIKDEEIVSVSQFMDGQWALPKVIPTGHLTVEDACMVALTSLSINS</sequence>
<dbReference type="CDD" id="cd18086">
    <property type="entry name" value="HsC9orf114-like"/>
    <property type="match status" value="1"/>
</dbReference>
<evidence type="ECO:0000256" key="1">
    <source>
        <dbReference type="ARBA" id="ARBA00009841"/>
    </source>
</evidence>
<dbReference type="EMBL" id="JAWIZZ010000041">
    <property type="protein sequence ID" value="KAK5780413.1"/>
    <property type="molecule type" value="Genomic_DNA"/>
</dbReference>
<dbReference type="PANTHER" id="PTHR12150">
    <property type="entry name" value="CLASS IV SAM-BINDING METHYLTRANSFERASE-RELATED"/>
    <property type="match status" value="1"/>
</dbReference>
<dbReference type="InterPro" id="IPR003750">
    <property type="entry name" value="Put_MeTrfase-C9orf114-like"/>
</dbReference>
<evidence type="ECO:0000313" key="2">
    <source>
        <dbReference type="EMBL" id="KAK5780413.1"/>
    </source>
</evidence>
<keyword evidence="3" id="KW-1185">Reference proteome</keyword>
<dbReference type="InterPro" id="IPR029028">
    <property type="entry name" value="Alpha/beta_knot_MTases"/>
</dbReference>
<gene>
    <name evidence="2" type="ORF">RI543_002170</name>
</gene>
<protein>
    <submittedName>
        <fullName evidence="2">Uncharacterized protein</fullName>
    </submittedName>
</protein>
<dbReference type="Proteomes" id="UP001306508">
    <property type="component" value="Unassembled WGS sequence"/>
</dbReference>
<evidence type="ECO:0000313" key="3">
    <source>
        <dbReference type="Proteomes" id="UP001306508"/>
    </source>
</evidence>
<organism evidence="2 3">
    <name type="scientific">Arxiozyma heterogenica</name>
    <dbReference type="NCBI Taxonomy" id="278026"/>
    <lineage>
        <taxon>Eukaryota</taxon>
        <taxon>Fungi</taxon>
        <taxon>Dikarya</taxon>
        <taxon>Ascomycota</taxon>
        <taxon>Saccharomycotina</taxon>
        <taxon>Saccharomycetes</taxon>
        <taxon>Saccharomycetales</taxon>
        <taxon>Saccharomycetaceae</taxon>
        <taxon>Arxiozyma</taxon>
    </lineage>
</organism>
<reference evidence="3" key="1">
    <citation type="submission" date="2023-07" db="EMBL/GenBank/DDBJ databases">
        <title>A draft genome of Kazachstania heterogenica Y-27499.</title>
        <authorList>
            <person name="Donic C."/>
            <person name="Kralova J.S."/>
            <person name="Fidel L."/>
            <person name="Ben-Dor S."/>
            <person name="Jung S."/>
        </authorList>
    </citation>
    <scope>NUCLEOTIDE SEQUENCE [LARGE SCALE GENOMIC DNA]</scope>
    <source>
        <strain evidence="3">Y27499</strain>
    </source>
</reference>
<dbReference type="GO" id="GO:0032259">
    <property type="term" value="P:methylation"/>
    <property type="evidence" value="ECO:0007669"/>
    <property type="project" value="UniProtKB-ARBA"/>
</dbReference>
<dbReference type="PANTHER" id="PTHR12150:SF13">
    <property type="entry name" value="METHYLTRANSFERASE C9ORF114-RELATED"/>
    <property type="match status" value="1"/>
</dbReference>
<name>A0AAN7WHK6_9SACH</name>